<proteinExistence type="predicted"/>
<accession>A0A6M0JVV1</accession>
<reference evidence="1 2" key="1">
    <citation type="submission" date="2020-02" db="EMBL/GenBank/DDBJ databases">
        <title>Genome sequences of Thiorhodococcus mannitoliphagus and Thiorhodococcus minor, purple sulfur photosynthetic bacteria in the gammaproteobacterial family, Chromatiaceae.</title>
        <authorList>
            <person name="Aviles F.A."/>
            <person name="Meyer T.E."/>
            <person name="Kyndt J.A."/>
        </authorList>
    </citation>
    <scope>NUCLEOTIDE SEQUENCE [LARGE SCALE GENOMIC DNA]</scope>
    <source>
        <strain evidence="1 2">DSM 11518</strain>
    </source>
</reference>
<dbReference type="Pfam" id="PF11899">
    <property type="entry name" value="DUF3419"/>
    <property type="match status" value="1"/>
</dbReference>
<name>A0A6M0JVV1_9GAMM</name>
<evidence type="ECO:0000313" key="1">
    <source>
        <dbReference type="EMBL" id="NEV60447.1"/>
    </source>
</evidence>
<dbReference type="Proteomes" id="UP000483379">
    <property type="component" value="Unassembled WGS sequence"/>
</dbReference>
<evidence type="ECO:0000313" key="2">
    <source>
        <dbReference type="Proteomes" id="UP000483379"/>
    </source>
</evidence>
<comment type="caution">
    <text evidence="1">The sequence shown here is derived from an EMBL/GenBank/DDBJ whole genome shotgun (WGS) entry which is preliminary data.</text>
</comment>
<organism evidence="1 2">
    <name type="scientific">Thiorhodococcus minor</name>
    <dbReference type="NCBI Taxonomy" id="57489"/>
    <lineage>
        <taxon>Bacteria</taxon>
        <taxon>Pseudomonadati</taxon>
        <taxon>Pseudomonadota</taxon>
        <taxon>Gammaproteobacteria</taxon>
        <taxon>Chromatiales</taxon>
        <taxon>Chromatiaceae</taxon>
        <taxon>Thiorhodococcus</taxon>
    </lineage>
</organism>
<dbReference type="PANTHER" id="PTHR47473">
    <property type="entry name" value="BTA1P"/>
    <property type="match status" value="1"/>
</dbReference>
<dbReference type="AlphaFoldDB" id="A0A6M0JVV1"/>
<dbReference type="RefSeq" id="WP_164450493.1">
    <property type="nucleotide sequence ID" value="NZ_JAAIJQ010000002.1"/>
</dbReference>
<sequence length="398" mass="46049">MRSKPTLSDRFDQQVFNSIYSRALVYNTCWEDPAVDRLALELKPEDRLLVITSAGCNVLDYALTGPERIHAVDANPRQNALLELKLAGIRRLDYEDFFAVFGHGYHPGFRDLYLGELRQELSPFARDFWDRRAAWFGSPNGSFYFHGLSGIVARVFHTYLRVRPKLAASVRALFESESLDDQRHVYDTRVKPLIWTPSVKWTLSRQLTMSMLGVPHPQRKEVQAQHLKGVAGFVQDAIEYVFRQLPISTNYFWSVYLRGRYAQDCCPEYLKREGFETLKGGLAERVVLHTSTVTEFLRSTEERISKLVLLDHMDWMSSYQPEALAQEWQAILDRAAPDARIIFRSAHAAPTYLDRIELGAERRPLRDQLRFHPELARRLSLMDRVHTYAGFHIADVLT</sequence>
<dbReference type="InterPro" id="IPR021829">
    <property type="entry name" value="DUF3419"/>
</dbReference>
<gene>
    <name evidence="1" type="ORF">G3446_00825</name>
</gene>
<dbReference type="PANTHER" id="PTHR47473:SF1">
    <property type="entry name" value="METHYLTRANSFERASE DOMAIN-CONTAINING PROTEIN"/>
    <property type="match status" value="1"/>
</dbReference>
<protein>
    <submittedName>
        <fullName evidence="1">BtaA family protein</fullName>
    </submittedName>
</protein>
<keyword evidence="2" id="KW-1185">Reference proteome</keyword>
<dbReference type="EMBL" id="JAAIJQ010000002">
    <property type="protein sequence ID" value="NEV60447.1"/>
    <property type="molecule type" value="Genomic_DNA"/>
</dbReference>